<feature type="region of interest" description="Disordered" evidence="1">
    <location>
        <begin position="1"/>
        <end position="47"/>
    </location>
</feature>
<protein>
    <submittedName>
        <fullName evidence="2">Uncharacterized protein</fullName>
    </submittedName>
</protein>
<gene>
    <name evidence="2" type="ORF">JOQ06_006619</name>
</gene>
<evidence type="ECO:0000313" key="3">
    <source>
        <dbReference type="Proteomes" id="UP001219934"/>
    </source>
</evidence>
<dbReference type="AlphaFoldDB" id="A0AAD6AXF2"/>
<dbReference type="Proteomes" id="UP001219934">
    <property type="component" value="Unassembled WGS sequence"/>
</dbReference>
<comment type="caution">
    <text evidence="2">The sequence shown here is derived from an EMBL/GenBank/DDBJ whole genome shotgun (WGS) entry which is preliminary data.</text>
</comment>
<evidence type="ECO:0000256" key="1">
    <source>
        <dbReference type="SAM" id="MobiDB-lite"/>
    </source>
</evidence>
<sequence>MEDTESDPALPIFEARGSGHRQPDTGATPKRADGRFPEPPGPRCGHPGTEVTLVSFVNCRLAGANAGRWDVDAGRIGRRHDGLTLGPAVMEMVHSLDEERPSVSLRNFSAAPARLPLLLALQVRGQQQVVDQITSGTWGRRVR</sequence>
<accession>A0AAD6AXF2</accession>
<name>A0AAD6AXF2_9TELE</name>
<proteinExistence type="predicted"/>
<reference evidence="2" key="1">
    <citation type="submission" date="2022-11" db="EMBL/GenBank/DDBJ databases">
        <title>Chromosome-level genome of Pogonophryne albipinna.</title>
        <authorList>
            <person name="Jo E."/>
        </authorList>
    </citation>
    <scope>NUCLEOTIDE SEQUENCE</scope>
    <source>
        <strain evidence="2">SGF0006</strain>
        <tissue evidence="2">Muscle</tissue>
    </source>
</reference>
<evidence type="ECO:0000313" key="2">
    <source>
        <dbReference type="EMBL" id="KAJ4933810.1"/>
    </source>
</evidence>
<keyword evidence="3" id="KW-1185">Reference proteome</keyword>
<organism evidence="2 3">
    <name type="scientific">Pogonophryne albipinna</name>
    <dbReference type="NCBI Taxonomy" id="1090488"/>
    <lineage>
        <taxon>Eukaryota</taxon>
        <taxon>Metazoa</taxon>
        <taxon>Chordata</taxon>
        <taxon>Craniata</taxon>
        <taxon>Vertebrata</taxon>
        <taxon>Euteleostomi</taxon>
        <taxon>Actinopterygii</taxon>
        <taxon>Neopterygii</taxon>
        <taxon>Teleostei</taxon>
        <taxon>Neoteleostei</taxon>
        <taxon>Acanthomorphata</taxon>
        <taxon>Eupercaria</taxon>
        <taxon>Perciformes</taxon>
        <taxon>Notothenioidei</taxon>
        <taxon>Pogonophryne</taxon>
    </lineage>
</organism>
<dbReference type="EMBL" id="JAPTMU010000012">
    <property type="protein sequence ID" value="KAJ4933810.1"/>
    <property type="molecule type" value="Genomic_DNA"/>
</dbReference>